<protein>
    <submittedName>
        <fullName evidence="3">CYSTM domain-containing protein</fullName>
    </submittedName>
</protein>
<dbReference type="WBParaSite" id="PTRK_0000491300.1">
    <property type="protein sequence ID" value="PTRK_0000491300.1"/>
    <property type="gene ID" value="PTRK_0000491300"/>
</dbReference>
<proteinExistence type="predicted"/>
<dbReference type="STRING" id="131310.A0A0N4ZBK2"/>
<keyword evidence="2" id="KW-1185">Reference proteome</keyword>
<name>A0A0N4ZBK2_PARTI</name>
<organism evidence="2 3">
    <name type="scientific">Parastrongyloides trichosuri</name>
    <name type="common">Possum-specific nematode worm</name>
    <dbReference type="NCBI Taxonomy" id="131310"/>
    <lineage>
        <taxon>Eukaryota</taxon>
        <taxon>Metazoa</taxon>
        <taxon>Ecdysozoa</taxon>
        <taxon>Nematoda</taxon>
        <taxon>Chromadorea</taxon>
        <taxon>Rhabditida</taxon>
        <taxon>Tylenchina</taxon>
        <taxon>Panagrolaimomorpha</taxon>
        <taxon>Strongyloidoidea</taxon>
        <taxon>Strongyloididae</taxon>
        <taxon>Parastrongyloides</taxon>
    </lineage>
</organism>
<dbReference type="Proteomes" id="UP000038045">
    <property type="component" value="Unplaced"/>
</dbReference>
<accession>A0A0N4ZBK2</accession>
<evidence type="ECO:0000313" key="3">
    <source>
        <dbReference type="WBParaSite" id="PTRK_0000491300.1"/>
    </source>
</evidence>
<feature type="region of interest" description="Disordered" evidence="1">
    <location>
        <begin position="1"/>
        <end position="69"/>
    </location>
</feature>
<dbReference type="AlphaFoldDB" id="A0A0N4ZBK2"/>
<feature type="compositionally biased region" description="Pro residues" evidence="1">
    <location>
        <begin position="1"/>
        <end position="10"/>
    </location>
</feature>
<feature type="compositionally biased region" description="Low complexity" evidence="1">
    <location>
        <begin position="38"/>
        <end position="66"/>
    </location>
</feature>
<evidence type="ECO:0000313" key="2">
    <source>
        <dbReference type="Proteomes" id="UP000038045"/>
    </source>
</evidence>
<evidence type="ECO:0000256" key="1">
    <source>
        <dbReference type="SAM" id="MobiDB-lite"/>
    </source>
</evidence>
<reference evidence="3" key="1">
    <citation type="submission" date="2017-02" db="UniProtKB">
        <authorList>
            <consortium name="WormBaseParasite"/>
        </authorList>
    </citation>
    <scope>IDENTIFICATION</scope>
</reference>
<sequence length="110" mass="12184">MSGPAPPPYPGNDGAHFQQPYNPNFPPQHPQQTNYNMSQQPYYPNQGYPSQQGYPPQGYPQQGAYGAPPPQVIYVNERRECHQPSSGKDNCCLWALLACCFGCCLADCCD</sequence>